<dbReference type="AlphaFoldDB" id="A0A934ULY7"/>
<proteinExistence type="predicted"/>
<evidence type="ECO:0000313" key="3">
    <source>
        <dbReference type="Proteomes" id="UP000613193"/>
    </source>
</evidence>
<accession>A0A934ULY7</accession>
<dbReference type="RefSeq" id="WP_200065528.1">
    <property type="nucleotide sequence ID" value="NZ_JAEHFW010000001.1"/>
</dbReference>
<gene>
    <name evidence="2" type="ORF">I5M19_07210</name>
</gene>
<dbReference type="Proteomes" id="UP000613193">
    <property type="component" value="Unassembled WGS sequence"/>
</dbReference>
<comment type="caution">
    <text evidence="2">The sequence shown here is derived from an EMBL/GenBank/DDBJ whole genome shotgun (WGS) entry which is preliminary data.</text>
</comment>
<dbReference type="Gene3D" id="3.30.700.10">
    <property type="entry name" value="Glycoprotein, Type 4 Pilin"/>
    <property type="match status" value="1"/>
</dbReference>
<organism evidence="2 3">
    <name type="scientific">Mucilaginibacter segetis</name>
    <dbReference type="NCBI Taxonomy" id="2793071"/>
    <lineage>
        <taxon>Bacteria</taxon>
        <taxon>Pseudomonadati</taxon>
        <taxon>Bacteroidota</taxon>
        <taxon>Sphingobacteriia</taxon>
        <taxon>Sphingobacteriales</taxon>
        <taxon>Sphingobacteriaceae</taxon>
        <taxon>Mucilaginibacter</taxon>
    </lineage>
</organism>
<dbReference type="EMBL" id="JAEHFW010000001">
    <property type="protein sequence ID" value="MBK0379088.1"/>
    <property type="molecule type" value="Genomic_DNA"/>
</dbReference>
<evidence type="ECO:0000256" key="1">
    <source>
        <dbReference type="SAM" id="Phobius"/>
    </source>
</evidence>
<keyword evidence="1" id="KW-0812">Transmembrane</keyword>
<dbReference type="InterPro" id="IPR045584">
    <property type="entry name" value="Pilin-like"/>
</dbReference>
<feature type="transmembrane region" description="Helical" evidence="1">
    <location>
        <begin position="212"/>
        <end position="232"/>
    </location>
</feature>
<feature type="transmembrane region" description="Helical" evidence="1">
    <location>
        <begin position="181"/>
        <end position="200"/>
    </location>
</feature>
<name>A0A934ULY7_9SPHI</name>
<keyword evidence="1" id="KW-1133">Transmembrane helix</keyword>
<reference evidence="2" key="1">
    <citation type="submission" date="2020-12" db="EMBL/GenBank/DDBJ databases">
        <title>Bacterial novel species Mucilaginibacter sp. SD-g isolated from soil.</title>
        <authorList>
            <person name="Jung H.-Y."/>
        </authorList>
    </citation>
    <scope>NUCLEOTIDE SEQUENCE</scope>
    <source>
        <strain evidence="2">SD-g</strain>
    </source>
</reference>
<evidence type="ECO:0000313" key="2">
    <source>
        <dbReference type="EMBL" id="MBK0379088.1"/>
    </source>
</evidence>
<dbReference type="SUPFAM" id="SSF54523">
    <property type="entry name" value="Pili subunits"/>
    <property type="match status" value="1"/>
</dbReference>
<sequence>MEIEFQNTQDTYIQFFKESYKKHALKSLLFVGFISYFLVSLFLEKYAVPIQLIVLVLLCIALFFVLRYVLLLFVKQKTTGSNVLQRFQQKRITILADHLLIEYSNKTQKISYANIKVLEQTFSFIHLILNTKSSYLIPKGVFTSENECNSFIGAIHKNLIQIKIEKNGNLRWASDRPNYKLGFLGFIPLIGGIVGVILFIEGVFKYKDRKLIFIGIADIMFTVIVYSFLYFFGNSFFSRKQFADISQNQLNSLVENIEFYKLKYGDYPDSLQQISNDNTTVSIFDPTQSPRGTNPNFRYQKFDDGYYLFSAGPDEKPNTDDDIFPVPPIMKSGKIGLLIPRH</sequence>
<protein>
    <submittedName>
        <fullName evidence="2">Uncharacterized protein</fullName>
    </submittedName>
</protein>
<feature type="transmembrane region" description="Helical" evidence="1">
    <location>
        <begin position="49"/>
        <end position="74"/>
    </location>
</feature>
<keyword evidence="1" id="KW-0472">Membrane</keyword>
<feature type="transmembrane region" description="Helical" evidence="1">
    <location>
        <begin position="24"/>
        <end position="43"/>
    </location>
</feature>
<keyword evidence="3" id="KW-1185">Reference proteome</keyword>